<dbReference type="EMBL" id="UAWL01000006">
    <property type="protein sequence ID" value="SQB98506.1"/>
    <property type="molecule type" value="Genomic_DNA"/>
</dbReference>
<proteinExistence type="inferred from homology"/>
<dbReference type="PANTHER" id="PTHR30429:SF0">
    <property type="entry name" value="METHIONINE-BINDING LIPOPROTEIN METQ"/>
    <property type="match status" value="1"/>
</dbReference>
<reference evidence="8 9" key="1">
    <citation type="submission" date="2018-06" db="EMBL/GenBank/DDBJ databases">
        <authorList>
            <consortium name="Pathogen Informatics"/>
            <person name="Doyle S."/>
        </authorList>
    </citation>
    <scope>NUCLEOTIDE SEQUENCE [LARGE SCALE GENOMIC DNA]</scope>
    <source>
        <strain evidence="8 9">NCTC13102</strain>
    </source>
</reference>
<evidence type="ECO:0000256" key="1">
    <source>
        <dbReference type="ARBA" id="ARBA00004635"/>
    </source>
</evidence>
<evidence type="ECO:0000256" key="7">
    <source>
        <dbReference type="SAM" id="SignalP"/>
    </source>
</evidence>
<evidence type="ECO:0000256" key="3">
    <source>
        <dbReference type="ARBA" id="ARBA00022729"/>
    </source>
</evidence>
<evidence type="ECO:0000313" key="8">
    <source>
        <dbReference type="EMBL" id="SQB98506.1"/>
    </source>
</evidence>
<dbReference type="GO" id="GO:0016020">
    <property type="term" value="C:membrane"/>
    <property type="evidence" value="ECO:0007669"/>
    <property type="project" value="UniProtKB-SubCell"/>
</dbReference>
<dbReference type="InterPro" id="IPR004872">
    <property type="entry name" value="Lipoprotein_NlpA"/>
</dbReference>
<evidence type="ECO:0000256" key="4">
    <source>
        <dbReference type="ARBA" id="ARBA00023136"/>
    </source>
</evidence>
<gene>
    <name evidence="8" type="primary">yaeC</name>
    <name evidence="8" type="ORF">NCTC13102_00969</name>
</gene>
<dbReference type="Proteomes" id="UP000250166">
    <property type="component" value="Unassembled WGS sequence"/>
</dbReference>
<dbReference type="CDD" id="cd13597">
    <property type="entry name" value="PBP2_lipoprotein_Tp32"/>
    <property type="match status" value="1"/>
</dbReference>
<keyword evidence="5" id="KW-0564">Palmitate</keyword>
<dbReference type="SUPFAM" id="SSF53850">
    <property type="entry name" value="Periplasmic binding protein-like II"/>
    <property type="match status" value="1"/>
</dbReference>
<dbReference type="Gene3D" id="3.40.190.10">
    <property type="entry name" value="Periplasmic binding protein-like II"/>
    <property type="match status" value="2"/>
</dbReference>
<keyword evidence="4" id="KW-0472">Membrane</keyword>
<evidence type="ECO:0000256" key="2">
    <source>
        <dbReference type="ARBA" id="ARBA00008973"/>
    </source>
</evidence>
<feature type="chain" id="PRO_5016040594" evidence="7">
    <location>
        <begin position="19"/>
        <end position="255"/>
    </location>
</feature>
<name>A0A2X3BGS4_9HELI</name>
<dbReference type="RefSeq" id="WP_112058553.1">
    <property type="nucleotide sequence ID" value="NZ_UAWL01000006.1"/>
</dbReference>
<evidence type="ECO:0000256" key="6">
    <source>
        <dbReference type="ARBA" id="ARBA00023288"/>
    </source>
</evidence>
<protein>
    <submittedName>
        <fullName evidence="8">ABC transporter substrate-binding protein</fullName>
    </submittedName>
</protein>
<comment type="similarity">
    <text evidence="2">Belongs to the NlpA lipoprotein family.</text>
</comment>
<feature type="signal peptide" evidence="7">
    <location>
        <begin position="1"/>
        <end position="18"/>
    </location>
</feature>
<dbReference type="PANTHER" id="PTHR30429">
    <property type="entry name" value="D-METHIONINE-BINDING LIPOPROTEIN METQ"/>
    <property type="match status" value="1"/>
</dbReference>
<dbReference type="Pfam" id="PF03180">
    <property type="entry name" value="Lipoprotein_9"/>
    <property type="match status" value="1"/>
</dbReference>
<sequence>MKKILSLILFLFGFFANAQELKIGATPIPHAQILKSIIPTLQKEGIELKIVEFTDYVTPNLALANKDIDANFMQHKPFLDKINKDRKLNLISIAQIHIEPIGGYSTKIKSINALPNGATIAIPSDATNGGRALILLHNNGLITLKNPNNLNATEFDIIQNPKNLKIKPIEAALLTKTLQDVDLAIINGNYAMQIRLKTKDALILEDSRSPYVNILAVRLGDENKAEIIKLKNALQSQEVKQFIQDTYKGEVIPAF</sequence>
<dbReference type="PIRSF" id="PIRSF002854">
    <property type="entry name" value="MetQ"/>
    <property type="match status" value="1"/>
</dbReference>
<keyword evidence="3 7" id="KW-0732">Signal</keyword>
<organism evidence="8 9">
    <name type="scientific">Helicobacter fennelliae</name>
    <dbReference type="NCBI Taxonomy" id="215"/>
    <lineage>
        <taxon>Bacteria</taxon>
        <taxon>Pseudomonadati</taxon>
        <taxon>Campylobacterota</taxon>
        <taxon>Epsilonproteobacteria</taxon>
        <taxon>Campylobacterales</taxon>
        <taxon>Helicobacteraceae</taxon>
        <taxon>Helicobacter</taxon>
    </lineage>
</organism>
<dbReference type="AlphaFoldDB" id="A0A2X3BGS4"/>
<comment type="subcellular location">
    <subcellularLocation>
        <location evidence="1">Membrane</location>
        <topology evidence="1">Lipid-anchor</topology>
    </subcellularLocation>
</comment>
<evidence type="ECO:0000313" key="9">
    <source>
        <dbReference type="Proteomes" id="UP000250166"/>
    </source>
</evidence>
<accession>A0A2X3BGS4</accession>
<evidence type="ECO:0000256" key="5">
    <source>
        <dbReference type="ARBA" id="ARBA00023139"/>
    </source>
</evidence>
<keyword evidence="6" id="KW-0449">Lipoprotein</keyword>